<sequence>MSHDDHEHHHAADSTGSQGRLIWALIVTAGFVVFEALAGWKANSLALLTDAAHNLSDVLALGLSWYAMRLTTQPAHAAKTFGYHRAGILAALANSAGLVVVALYVLYDAYGRLQSPAPVQADILIGVGGAALLVNAFTAWLVHHGSHDDLNMRSAFLHLLGDVVSTLGAIAAGVAIRYTGLYWLDPAVSILIALLILWNAKGLLAEVMDILLESTPRDVDMGSMVRDLMQVEGVHGVHHLHVWSISRQLRMLSAHIVTDDIRLSEGEALQKRVTRLLGKRYGIAHTTLQLESESCQPDLLYCDIAKPNHRYHEE</sequence>
<dbReference type="InterPro" id="IPR002524">
    <property type="entry name" value="Cation_efflux"/>
</dbReference>
<feature type="transmembrane region" description="Helical" evidence="9">
    <location>
        <begin position="119"/>
        <end position="143"/>
    </location>
</feature>
<evidence type="ECO:0000313" key="13">
    <source>
        <dbReference type="Proteomes" id="UP000503004"/>
    </source>
</evidence>
<evidence type="ECO:0000256" key="9">
    <source>
        <dbReference type="SAM" id="Phobius"/>
    </source>
</evidence>
<keyword evidence="3" id="KW-0813">Transport</keyword>
<comment type="similarity">
    <text evidence="2">Belongs to the cation diffusion facilitator (CDF) transporter (TC 2.A.4) family. SLC30A subfamily.</text>
</comment>
<evidence type="ECO:0000256" key="4">
    <source>
        <dbReference type="ARBA" id="ARBA00022692"/>
    </source>
</evidence>
<dbReference type="InterPro" id="IPR050681">
    <property type="entry name" value="CDF/SLC30A"/>
</dbReference>
<dbReference type="Gene3D" id="3.30.70.1350">
    <property type="entry name" value="Cation efflux protein, cytoplasmic domain"/>
    <property type="match status" value="1"/>
</dbReference>
<evidence type="ECO:0000256" key="5">
    <source>
        <dbReference type="ARBA" id="ARBA00022906"/>
    </source>
</evidence>
<dbReference type="InterPro" id="IPR036837">
    <property type="entry name" value="Cation_efflux_CTD_sf"/>
</dbReference>
<feature type="domain" description="Cation efflux protein transmembrane" evidence="10">
    <location>
        <begin position="22"/>
        <end position="212"/>
    </location>
</feature>
<keyword evidence="5" id="KW-0864">Zinc transport</keyword>
<evidence type="ECO:0000256" key="7">
    <source>
        <dbReference type="ARBA" id="ARBA00023065"/>
    </source>
</evidence>
<evidence type="ECO:0000313" key="12">
    <source>
        <dbReference type="EMBL" id="QJD30849.1"/>
    </source>
</evidence>
<keyword evidence="4 9" id="KW-0812">Transmembrane</keyword>
<dbReference type="PANTHER" id="PTHR11562">
    <property type="entry name" value="CATION EFFLUX PROTEIN/ ZINC TRANSPORTER"/>
    <property type="match status" value="1"/>
</dbReference>
<dbReference type="InterPro" id="IPR058533">
    <property type="entry name" value="Cation_efflux_TM"/>
</dbReference>
<dbReference type="SUPFAM" id="SSF160240">
    <property type="entry name" value="Cation efflux protein cytoplasmic domain-like"/>
    <property type="match status" value="1"/>
</dbReference>
<keyword evidence="7" id="KW-0406">Ion transport</keyword>
<gene>
    <name evidence="12" type="ORF">GNH96_13320</name>
</gene>
<accession>A0A858QAE2</accession>
<reference evidence="13" key="1">
    <citation type="submission" date="2019-12" db="EMBL/GenBank/DDBJ databases">
        <authorList>
            <person name="Awala S.I."/>
            <person name="Rhee S.K."/>
        </authorList>
    </citation>
    <scope>NUCLEOTIDE SEQUENCE [LARGE SCALE GENOMIC DNA]</scope>
    <source>
        <strain evidence="13">IM1</strain>
    </source>
</reference>
<evidence type="ECO:0000256" key="1">
    <source>
        <dbReference type="ARBA" id="ARBA00004141"/>
    </source>
</evidence>
<keyword evidence="13" id="KW-1185">Reference proteome</keyword>
<organism evidence="12 13">
    <name type="scientific">Methylococcus geothermalis</name>
    <dbReference type="NCBI Taxonomy" id="2681310"/>
    <lineage>
        <taxon>Bacteria</taxon>
        <taxon>Pseudomonadati</taxon>
        <taxon>Pseudomonadota</taxon>
        <taxon>Gammaproteobacteria</taxon>
        <taxon>Methylococcales</taxon>
        <taxon>Methylococcaceae</taxon>
        <taxon>Methylococcus</taxon>
    </lineage>
</organism>
<evidence type="ECO:0000259" key="10">
    <source>
        <dbReference type="Pfam" id="PF01545"/>
    </source>
</evidence>
<feature type="transmembrane region" description="Helical" evidence="9">
    <location>
        <begin position="88"/>
        <end position="107"/>
    </location>
</feature>
<comment type="subcellular location">
    <subcellularLocation>
        <location evidence="1">Membrane</location>
        <topology evidence="1">Multi-pass membrane protein</topology>
    </subcellularLocation>
</comment>
<feature type="transmembrane region" description="Helical" evidence="9">
    <location>
        <begin position="21"/>
        <end position="40"/>
    </location>
</feature>
<dbReference type="Pfam" id="PF16916">
    <property type="entry name" value="ZT_dimer"/>
    <property type="match status" value="1"/>
</dbReference>
<dbReference type="PANTHER" id="PTHR11562:SF17">
    <property type="entry name" value="RE54080P-RELATED"/>
    <property type="match status" value="1"/>
</dbReference>
<dbReference type="NCBIfam" id="TIGR01297">
    <property type="entry name" value="CDF"/>
    <property type="match status" value="1"/>
</dbReference>
<proteinExistence type="inferred from homology"/>
<name>A0A858QAE2_9GAMM</name>
<protein>
    <submittedName>
        <fullName evidence="12">Cation diffusion facilitator family transporter</fullName>
    </submittedName>
</protein>
<dbReference type="InterPro" id="IPR027470">
    <property type="entry name" value="Cation_efflux_CTD"/>
</dbReference>
<feature type="transmembrane region" description="Helical" evidence="9">
    <location>
        <begin position="155"/>
        <end position="176"/>
    </location>
</feature>
<dbReference type="Gene3D" id="1.20.1510.10">
    <property type="entry name" value="Cation efflux protein transmembrane domain"/>
    <property type="match status" value="1"/>
</dbReference>
<dbReference type="InterPro" id="IPR027469">
    <property type="entry name" value="Cation_efflux_TMD_sf"/>
</dbReference>
<evidence type="ECO:0000256" key="8">
    <source>
        <dbReference type="ARBA" id="ARBA00023136"/>
    </source>
</evidence>
<dbReference type="AlphaFoldDB" id="A0A858QAE2"/>
<feature type="domain" description="Cation efflux protein cytoplasmic" evidence="11">
    <location>
        <begin position="216"/>
        <end position="292"/>
    </location>
</feature>
<feature type="transmembrane region" description="Helical" evidence="9">
    <location>
        <begin position="46"/>
        <end position="67"/>
    </location>
</feature>
<dbReference type="Pfam" id="PF01545">
    <property type="entry name" value="Cation_efflux"/>
    <property type="match status" value="1"/>
</dbReference>
<evidence type="ECO:0000256" key="6">
    <source>
        <dbReference type="ARBA" id="ARBA00022989"/>
    </source>
</evidence>
<dbReference type="SUPFAM" id="SSF161111">
    <property type="entry name" value="Cation efflux protein transmembrane domain-like"/>
    <property type="match status" value="1"/>
</dbReference>
<evidence type="ECO:0000256" key="3">
    <source>
        <dbReference type="ARBA" id="ARBA00022448"/>
    </source>
</evidence>
<dbReference type="GO" id="GO:0005385">
    <property type="term" value="F:zinc ion transmembrane transporter activity"/>
    <property type="evidence" value="ECO:0007669"/>
    <property type="project" value="TreeGrafter"/>
</dbReference>
<keyword evidence="5" id="KW-0862">Zinc</keyword>
<dbReference type="KEGG" id="metu:GNH96_13320"/>
<keyword evidence="8 9" id="KW-0472">Membrane</keyword>
<dbReference type="EMBL" id="CP046565">
    <property type="protein sequence ID" value="QJD30849.1"/>
    <property type="molecule type" value="Genomic_DNA"/>
</dbReference>
<keyword evidence="6 9" id="KW-1133">Transmembrane helix</keyword>
<evidence type="ECO:0000259" key="11">
    <source>
        <dbReference type="Pfam" id="PF16916"/>
    </source>
</evidence>
<feature type="transmembrane region" description="Helical" evidence="9">
    <location>
        <begin position="182"/>
        <end position="200"/>
    </location>
</feature>
<dbReference type="Proteomes" id="UP000503004">
    <property type="component" value="Chromosome"/>
</dbReference>
<evidence type="ECO:0000256" key="2">
    <source>
        <dbReference type="ARBA" id="ARBA00008873"/>
    </source>
</evidence>
<dbReference type="GO" id="GO:0005886">
    <property type="term" value="C:plasma membrane"/>
    <property type="evidence" value="ECO:0007669"/>
    <property type="project" value="TreeGrafter"/>
</dbReference>